<dbReference type="EMBL" id="GGEC01009246">
    <property type="protein sequence ID" value="MBW89729.1"/>
    <property type="molecule type" value="Transcribed_RNA"/>
</dbReference>
<evidence type="ECO:0000313" key="2">
    <source>
        <dbReference type="EMBL" id="MBW89729.1"/>
    </source>
</evidence>
<sequence length="123" mass="13668">MKRREKIMTYTVMRRVTLDLRLVIQDTRVDTLTSQVVDRGKVSLISDQVNGRVQEDKEVHDHFHFLLVALVHKAHLALVWMISSPTFLGMILVVVSLVVSVVPPGLNLGLSLAPAVPPRALGP</sequence>
<evidence type="ECO:0000256" key="1">
    <source>
        <dbReference type="SAM" id="Phobius"/>
    </source>
</evidence>
<proteinExistence type="predicted"/>
<reference evidence="2" key="1">
    <citation type="submission" date="2018-02" db="EMBL/GenBank/DDBJ databases">
        <title>Rhizophora mucronata_Transcriptome.</title>
        <authorList>
            <person name="Meera S.P."/>
            <person name="Sreeshan A."/>
            <person name="Augustine A."/>
        </authorList>
    </citation>
    <scope>NUCLEOTIDE SEQUENCE</scope>
    <source>
        <tissue evidence="2">Leaf</tissue>
    </source>
</reference>
<feature type="transmembrane region" description="Helical" evidence="1">
    <location>
        <begin position="77"/>
        <end position="102"/>
    </location>
</feature>
<accession>A0A2P2J8C7</accession>
<dbReference type="AlphaFoldDB" id="A0A2P2J8C7"/>
<keyword evidence="1" id="KW-0812">Transmembrane</keyword>
<keyword evidence="1" id="KW-0472">Membrane</keyword>
<protein>
    <submittedName>
        <fullName evidence="2">Uncharacterized protein</fullName>
    </submittedName>
</protein>
<organism evidence="2">
    <name type="scientific">Rhizophora mucronata</name>
    <name type="common">Asiatic mangrove</name>
    <dbReference type="NCBI Taxonomy" id="61149"/>
    <lineage>
        <taxon>Eukaryota</taxon>
        <taxon>Viridiplantae</taxon>
        <taxon>Streptophyta</taxon>
        <taxon>Embryophyta</taxon>
        <taxon>Tracheophyta</taxon>
        <taxon>Spermatophyta</taxon>
        <taxon>Magnoliopsida</taxon>
        <taxon>eudicotyledons</taxon>
        <taxon>Gunneridae</taxon>
        <taxon>Pentapetalae</taxon>
        <taxon>rosids</taxon>
        <taxon>fabids</taxon>
        <taxon>Malpighiales</taxon>
        <taxon>Rhizophoraceae</taxon>
        <taxon>Rhizophora</taxon>
    </lineage>
</organism>
<name>A0A2P2J8C7_RHIMU</name>
<keyword evidence="1" id="KW-1133">Transmembrane helix</keyword>